<name>A0ABV5ECV4_9ACTN</name>
<dbReference type="InterPro" id="IPR036396">
    <property type="entry name" value="Cyt_P450_sf"/>
</dbReference>
<reference evidence="2 3" key="1">
    <citation type="submission" date="2024-01" db="EMBL/GenBank/DDBJ databases">
        <title>Genome mining of biosynthetic gene clusters to explore secondary metabolites of Streptomyces sp.</title>
        <authorList>
            <person name="Baig A."/>
            <person name="Ajitkumar Shintre N."/>
            <person name="Kumar H."/>
            <person name="Anbarasu A."/>
            <person name="Ramaiah S."/>
        </authorList>
    </citation>
    <scope>NUCLEOTIDE SEQUENCE [LARGE SCALE GENOMIC DNA]</scope>
    <source>
        <strain evidence="2 3">A57</strain>
    </source>
</reference>
<dbReference type="InterPro" id="IPR001128">
    <property type="entry name" value="Cyt_P450"/>
</dbReference>
<dbReference type="PANTHER" id="PTHR46696:SF1">
    <property type="entry name" value="CYTOCHROME P450 YJIB-RELATED"/>
    <property type="match status" value="1"/>
</dbReference>
<evidence type="ECO:0000313" key="3">
    <source>
        <dbReference type="Proteomes" id="UP001585080"/>
    </source>
</evidence>
<dbReference type="PRINTS" id="PR00359">
    <property type="entry name" value="BP450"/>
</dbReference>
<accession>A0ABV5ECV4</accession>
<dbReference type="Proteomes" id="UP001585080">
    <property type="component" value="Unassembled WGS sequence"/>
</dbReference>
<dbReference type="Gene3D" id="1.10.630.10">
    <property type="entry name" value="Cytochrome P450"/>
    <property type="match status" value="1"/>
</dbReference>
<gene>
    <name evidence="2" type="ORF">VSS16_18285</name>
</gene>
<dbReference type="PANTHER" id="PTHR46696">
    <property type="entry name" value="P450, PUTATIVE (EUROFUNG)-RELATED"/>
    <property type="match status" value="1"/>
</dbReference>
<dbReference type="RefSeq" id="WP_376733351.1">
    <property type="nucleotide sequence ID" value="NZ_JAYMRP010000014.1"/>
</dbReference>
<comment type="similarity">
    <text evidence="1">Belongs to the cytochrome P450 family.</text>
</comment>
<keyword evidence="3" id="KW-1185">Reference proteome</keyword>
<protein>
    <submittedName>
        <fullName evidence="2">Cytochrome P450</fullName>
    </submittedName>
</protein>
<dbReference type="SUPFAM" id="SSF48264">
    <property type="entry name" value="Cytochrome P450"/>
    <property type="match status" value="1"/>
</dbReference>
<proteinExistence type="inferred from homology"/>
<dbReference type="CDD" id="cd11032">
    <property type="entry name" value="P450_EryK-like"/>
    <property type="match status" value="1"/>
</dbReference>
<dbReference type="Pfam" id="PF00067">
    <property type="entry name" value="p450"/>
    <property type="match status" value="1"/>
</dbReference>
<dbReference type="EMBL" id="JAYMRP010000014">
    <property type="protein sequence ID" value="MFB8774652.1"/>
    <property type="molecule type" value="Genomic_DNA"/>
</dbReference>
<comment type="caution">
    <text evidence="2">The sequence shown here is derived from an EMBL/GenBank/DDBJ whole genome shotgun (WGS) entry which is preliminary data.</text>
</comment>
<organism evidence="2 3">
    <name type="scientific">Streptomyces broussonetiae</name>
    <dbReference type="NCBI Taxonomy" id="2686304"/>
    <lineage>
        <taxon>Bacteria</taxon>
        <taxon>Bacillati</taxon>
        <taxon>Actinomycetota</taxon>
        <taxon>Actinomycetes</taxon>
        <taxon>Kitasatosporales</taxon>
        <taxon>Streptomycetaceae</taxon>
        <taxon>Streptomyces</taxon>
    </lineage>
</organism>
<evidence type="ECO:0000256" key="1">
    <source>
        <dbReference type="ARBA" id="ARBA00010617"/>
    </source>
</evidence>
<evidence type="ECO:0000313" key="2">
    <source>
        <dbReference type="EMBL" id="MFB8774652.1"/>
    </source>
</evidence>
<sequence>MADPSAAPPPFFADGGPALYAWMRNARDNTPVMFDEASQSWKVYRYEDVHRVLSDWQVFSNDMCRIMPEHGFTRGNLSTMDPPEHKQLRGIVAQGFTPRTLAELAPRIERIVKELLDAVEDRTEIDITRDLSYQLPLNVIAELIGVPREDRAVLRRTADAQLALTCENPADGDFVVAVQKAMGELQDYLRQDLVPARRQDPRDDLVSKLATATLEDRSLDEEEVVNFTVLLLLAGHLTTMSLLGNMMLTLSEHPDQFAEVRADRDLVPGAIEEVLRYRPPVPEGGRVTNVDVELGGVVIPADRMVLTSLISANRDERKYPGPDRFDIHRLPNPQLAFTTGIHYCLGAHLARLEAKIALNAVLDRYSDLTFTGMQWYESYSLCNPRRLTFEVRRP</sequence>
<dbReference type="InterPro" id="IPR002397">
    <property type="entry name" value="Cyt_P450_B"/>
</dbReference>